<protein>
    <recommendedName>
        <fullName evidence="4">APC family permease</fullName>
    </recommendedName>
</protein>
<dbReference type="Gene3D" id="1.20.1740.10">
    <property type="entry name" value="Amino acid/polyamine transporter I"/>
    <property type="match status" value="1"/>
</dbReference>
<name>A0A7D5QH82_9EURY</name>
<evidence type="ECO:0000313" key="3">
    <source>
        <dbReference type="Proteomes" id="UP000509626"/>
    </source>
</evidence>
<keyword evidence="1" id="KW-1133">Transmembrane helix</keyword>
<feature type="transmembrane region" description="Helical" evidence="1">
    <location>
        <begin position="147"/>
        <end position="165"/>
    </location>
</feature>
<feature type="transmembrane region" description="Helical" evidence="1">
    <location>
        <begin position="300"/>
        <end position="320"/>
    </location>
</feature>
<dbReference type="RefSeq" id="WP_179269167.1">
    <property type="nucleotide sequence ID" value="NZ_CP058579.1"/>
</dbReference>
<dbReference type="EMBL" id="CP058579">
    <property type="protein sequence ID" value="QLG62582.1"/>
    <property type="molecule type" value="Genomic_DNA"/>
</dbReference>
<feature type="transmembrane region" description="Helical" evidence="1">
    <location>
        <begin position="254"/>
        <end position="280"/>
    </location>
</feature>
<evidence type="ECO:0008006" key="4">
    <source>
        <dbReference type="Google" id="ProtNLM"/>
    </source>
</evidence>
<evidence type="ECO:0000313" key="2">
    <source>
        <dbReference type="EMBL" id="QLG62582.1"/>
    </source>
</evidence>
<dbReference type="Proteomes" id="UP000509626">
    <property type="component" value="Chromosome"/>
</dbReference>
<dbReference type="AlphaFoldDB" id="A0A7D5QH82"/>
<keyword evidence="3" id="KW-1185">Reference proteome</keyword>
<dbReference type="OrthoDB" id="342800at2157"/>
<feature type="transmembrane region" description="Helical" evidence="1">
    <location>
        <begin position="177"/>
        <end position="201"/>
    </location>
</feature>
<keyword evidence="1" id="KW-0472">Membrane</keyword>
<feature type="transmembrane region" description="Helical" evidence="1">
    <location>
        <begin position="86"/>
        <end position="109"/>
    </location>
</feature>
<evidence type="ECO:0000256" key="1">
    <source>
        <dbReference type="SAM" id="Phobius"/>
    </source>
</evidence>
<feature type="transmembrane region" description="Helical" evidence="1">
    <location>
        <begin position="41"/>
        <end position="74"/>
    </location>
</feature>
<reference evidence="2 3" key="1">
    <citation type="submission" date="2020-06" db="EMBL/GenBank/DDBJ databases">
        <title>NJ-3-1, isolated from saline soil.</title>
        <authorList>
            <person name="Cui H.L."/>
            <person name="Shi X."/>
        </authorList>
    </citation>
    <scope>NUCLEOTIDE SEQUENCE [LARGE SCALE GENOMIC DNA]</scope>
    <source>
        <strain evidence="2 3">NJ-3-1</strain>
    </source>
</reference>
<feature type="transmembrane region" description="Helical" evidence="1">
    <location>
        <begin position="421"/>
        <end position="441"/>
    </location>
</feature>
<feature type="transmembrane region" description="Helical" evidence="1">
    <location>
        <begin position="468"/>
        <end position="489"/>
    </location>
</feature>
<organism evidence="2 3">
    <name type="scientific">Halorarum salinum</name>
    <dbReference type="NCBI Taxonomy" id="2743089"/>
    <lineage>
        <taxon>Archaea</taxon>
        <taxon>Methanobacteriati</taxon>
        <taxon>Methanobacteriota</taxon>
        <taxon>Stenosarchaea group</taxon>
        <taxon>Halobacteria</taxon>
        <taxon>Halobacteriales</taxon>
        <taxon>Haloferacaceae</taxon>
        <taxon>Halorarum</taxon>
    </lineage>
</organism>
<feature type="transmembrane region" description="Helical" evidence="1">
    <location>
        <begin position="12"/>
        <end position="29"/>
    </location>
</feature>
<feature type="transmembrane region" description="Helical" evidence="1">
    <location>
        <begin position="381"/>
        <end position="400"/>
    </location>
</feature>
<proteinExistence type="predicted"/>
<keyword evidence="1" id="KW-0812">Transmembrane</keyword>
<dbReference type="KEGG" id="halu:HUG12_12950"/>
<dbReference type="GeneID" id="56038383"/>
<feature type="transmembrane region" description="Helical" evidence="1">
    <location>
        <begin position="221"/>
        <end position="242"/>
    </location>
</feature>
<accession>A0A7D5QH82</accession>
<feature type="transmembrane region" description="Helical" evidence="1">
    <location>
        <begin position="357"/>
        <end position="375"/>
    </location>
</feature>
<sequence length="525" mass="52098">MDRVRAAGRLRLAAVGAAACLGGGLVYVPERVAPVAGPLAPVAFLIAGLGVACVAAAFAVLVSGPFGGGTGLAYRAVSRTWGSRTAAVLATWPAAGAYVALAALLANWLGHPGTLPPDRASWLSAGGDASAVSVVGVPFGPVPHLPVGPLAALACAAAFAVHLLGPRRAATAIAVPVWATLAALAAAFALALVPGVGEFVAGNYDPLFPTEELRAAPVSRFVDGAVVALFAFVGVEAAASASAGESDAAPAGTVLGALAVVAATTAAAFASLGVVDWIRLTHADVPAADAMAAYLPLDPGVVTAAVSLLFGWTALVALGFPASRTLAGYAELLWAGDAGGRGEETGARNGPVSAETAALALCYGAAAVVCLAGVVAPALYLAVPGLAASYLAVVATVLALPSRRPDLWAACTLRPGPVRRWSLGLGGVLAAGSLLVVALTSDPSTVLARSLHRVAVPVLGFDLVRDPAASALPALLGWELLGLGLLVVLREYRESRGVRLPSLGGVEDAAVARRDEGATSDGDEP</sequence>
<gene>
    <name evidence="2" type="ORF">HUG12_12950</name>
</gene>